<evidence type="ECO:0000313" key="2">
    <source>
        <dbReference type="EMBL" id="MBM9510329.1"/>
    </source>
</evidence>
<evidence type="ECO:0000313" key="3">
    <source>
        <dbReference type="Proteomes" id="UP000749040"/>
    </source>
</evidence>
<gene>
    <name evidence="2" type="ORF">ITX44_38375</name>
</gene>
<accession>A0ABS2U3Z1</accession>
<protein>
    <submittedName>
        <fullName evidence="2">MBL fold metallo-hydrolase</fullName>
    </submittedName>
</protein>
<reference evidence="2 3" key="1">
    <citation type="submission" date="2021-01" db="EMBL/GenBank/DDBJ databases">
        <title>Streptomyces acididurans sp. nov., isolated from a peat swamp forest soil.</title>
        <authorList>
            <person name="Chantavorakit T."/>
            <person name="Duangmal K."/>
        </authorList>
    </citation>
    <scope>NUCLEOTIDE SEQUENCE [LARGE SCALE GENOMIC DNA]</scope>
    <source>
        <strain evidence="2 3">KK5PA1</strain>
    </source>
</reference>
<dbReference type="InterPro" id="IPR036866">
    <property type="entry name" value="RibonucZ/Hydroxyglut_hydro"/>
</dbReference>
<dbReference type="Pfam" id="PF00753">
    <property type="entry name" value="Lactamase_B"/>
    <property type="match status" value="1"/>
</dbReference>
<name>A0ABS2U3Z1_9ACTN</name>
<comment type="caution">
    <text evidence="2">The sequence shown here is derived from an EMBL/GenBank/DDBJ whole genome shotgun (WGS) entry which is preliminary data.</text>
</comment>
<organism evidence="2 3">
    <name type="scientific">Actinacidiphila acididurans</name>
    <dbReference type="NCBI Taxonomy" id="2784346"/>
    <lineage>
        <taxon>Bacteria</taxon>
        <taxon>Bacillati</taxon>
        <taxon>Actinomycetota</taxon>
        <taxon>Actinomycetes</taxon>
        <taxon>Kitasatosporales</taxon>
        <taxon>Streptomycetaceae</taxon>
        <taxon>Actinacidiphila</taxon>
    </lineage>
</organism>
<dbReference type="RefSeq" id="WP_205364177.1">
    <property type="nucleotide sequence ID" value="NZ_JADKYB010000035.1"/>
</dbReference>
<dbReference type="SUPFAM" id="SSF56281">
    <property type="entry name" value="Metallo-hydrolase/oxidoreductase"/>
    <property type="match status" value="1"/>
</dbReference>
<dbReference type="Proteomes" id="UP000749040">
    <property type="component" value="Unassembled WGS sequence"/>
</dbReference>
<dbReference type="Gene3D" id="3.60.15.10">
    <property type="entry name" value="Ribonuclease Z/Hydroxyacylglutathione hydrolase-like"/>
    <property type="match status" value="1"/>
</dbReference>
<dbReference type="EMBL" id="JADKYB010000035">
    <property type="protein sequence ID" value="MBM9510329.1"/>
    <property type="molecule type" value="Genomic_DNA"/>
</dbReference>
<dbReference type="InterPro" id="IPR001279">
    <property type="entry name" value="Metallo-B-lactamas"/>
</dbReference>
<dbReference type="SMART" id="SM00849">
    <property type="entry name" value="Lactamase_B"/>
    <property type="match status" value="1"/>
</dbReference>
<feature type="domain" description="Metallo-beta-lactamase" evidence="1">
    <location>
        <begin position="54"/>
        <end position="226"/>
    </location>
</feature>
<proteinExistence type="predicted"/>
<evidence type="ECO:0000259" key="1">
    <source>
        <dbReference type="SMART" id="SM00849"/>
    </source>
</evidence>
<sequence>MDGTKGWPGRGRLGVRWHAGWPSARHDPAPPIQVHAYDESTLILRQNMSVHFEAPFMFLLLGAERALLLDTGATADPAYFPLRQVVDRAVADWLDLHPHPSYGLVVAHTHGHGDHVAADGQFTGRPGTVVVGAGPDAVADFFGLPDWPEGGAALDLGRRVVDVIPGPGHEDAAAVFHDRRTGLLFTGDTLYPGHLYVRDLPSYTATVDRLLAFCERHPVTHLLGCHVEMSAVEGVAYPAGATYQPDEVPLEMNVGHLRALRKALSEADGVGGEHAHDEFVLHLPGGG</sequence>
<keyword evidence="3" id="KW-1185">Reference proteome</keyword>